<feature type="domain" description="DUF1254" evidence="2">
    <location>
        <begin position="44"/>
        <end position="168"/>
    </location>
</feature>
<gene>
    <name evidence="3" type="ORF">F4556_003975</name>
</gene>
<keyword evidence="4" id="KW-1185">Reference proteome</keyword>
<dbReference type="Pfam" id="PF06742">
    <property type="entry name" value="DUF1214"/>
    <property type="match status" value="1"/>
</dbReference>
<evidence type="ECO:0000259" key="2">
    <source>
        <dbReference type="Pfam" id="PF06863"/>
    </source>
</evidence>
<dbReference type="Gene3D" id="2.60.40.1610">
    <property type="entry name" value="Domain of unknown function DUF1254"/>
    <property type="match status" value="1"/>
</dbReference>
<evidence type="ECO:0000259" key="1">
    <source>
        <dbReference type="Pfam" id="PF06742"/>
    </source>
</evidence>
<reference evidence="3 4" key="1">
    <citation type="submission" date="2020-08" db="EMBL/GenBank/DDBJ databases">
        <title>Sequencing the genomes of 1000 actinobacteria strains.</title>
        <authorList>
            <person name="Klenk H.-P."/>
        </authorList>
    </citation>
    <scope>NUCLEOTIDE SEQUENCE [LARGE SCALE GENOMIC DNA]</scope>
    <source>
        <strain evidence="3 4">DSM 44786</strain>
    </source>
</reference>
<sequence>MTAADPEALAAAAYVYGSPLVSGLTTVDRCARQGLGGLTGTGYNRFGHADRAVAAGSVNAAAVCSIAQLDLSGGPLVLDVPDTGGAYLVLQFVDAWTNNFAYLGRRATGTGAQRRLLVPPHWHGTPEPGLQVIECPTTVATVIGRTACEGPADLPRVRALQAGLTLSPLEPGGVYAGLPEPDPEVPEEFHFLEQLRLWAAQFPPAVPDVEYQQRFAPLGLLDAGVSPYRNPAPTWAAALAAGLAEGRRLVEQAGRPDPDRPGGEWTLNLHLFDYNLDHLGPGTLDDPQWRIPDRRAAHLTRAVAARAALWGSHAYEVVQATTSQDADGRPLTGARSYTLRFEEPPPVDACWSLTLDDATGHRSIGDRTPGLVYAPDGSLTLLLQYERPDDADHSANWLPVPAGEFRAVIRLHQPGAAVLDGTYRLPPLRPH</sequence>
<dbReference type="AlphaFoldDB" id="A0A7W7SDH8"/>
<evidence type="ECO:0000313" key="4">
    <source>
        <dbReference type="Proteomes" id="UP000573327"/>
    </source>
</evidence>
<organism evidence="3 4">
    <name type="scientific">Kitasatospora gansuensis</name>
    <dbReference type="NCBI Taxonomy" id="258050"/>
    <lineage>
        <taxon>Bacteria</taxon>
        <taxon>Bacillati</taxon>
        <taxon>Actinomycetota</taxon>
        <taxon>Actinomycetes</taxon>
        <taxon>Kitasatosporales</taxon>
        <taxon>Streptomycetaceae</taxon>
        <taxon>Kitasatospora</taxon>
    </lineage>
</organism>
<dbReference type="SUPFAM" id="SSF160935">
    <property type="entry name" value="VPA0735-like"/>
    <property type="match status" value="1"/>
</dbReference>
<dbReference type="PANTHER" id="PTHR36509:SF2">
    <property type="entry name" value="BLL3101 PROTEIN"/>
    <property type="match status" value="1"/>
</dbReference>
<dbReference type="InterPro" id="IPR037049">
    <property type="entry name" value="DUF1214_C_sf"/>
</dbReference>
<dbReference type="InterPro" id="IPR010679">
    <property type="entry name" value="DUF1254"/>
</dbReference>
<accession>A0A7W7SDH8</accession>
<dbReference type="Gene3D" id="2.60.120.600">
    <property type="entry name" value="Domain of unknown function DUF1214, C-terminal domain"/>
    <property type="match status" value="1"/>
</dbReference>
<dbReference type="Pfam" id="PF06863">
    <property type="entry name" value="DUF1254"/>
    <property type="match status" value="1"/>
</dbReference>
<dbReference type="InterPro" id="IPR010621">
    <property type="entry name" value="DUF1214"/>
</dbReference>
<evidence type="ECO:0000313" key="3">
    <source>
        <dbReference type="EMBL" id="MBB4948440.1"/>
    </source>
</evidence>
<protein>
    <recommendedName>
        <fullName evidence="5">DUF1254 domain-containing protein</fullName>
    </recommendedName>
</protein>
<proteinExistence type="predicted"/>
<dbReference type="InterPro" id="IPR037050">
    <property type="entry name" value="DUF1254_sf"/>
</dbReference>
<dbReference type="RefSeq" id="WP_184918055.1">
    <property type="nucleotide sequence ID" value="NZ_JACHJR010000001.1"/>
</dbReference>
<feature type="domain" description="DUF1214" evidence="1">
    <location>
        <begin position="318"/>
        <end position="415"/>
    </location>
</feature>
<name>A0A7W7SDH8_9ACTN</name>
<dbReference type="Proteomes" id="UP000573327">
    <property type="component" value="Unassembled WGS sequence"/>
</dbReference>
<dbReference type="EMBL" id="JACHJR010000001">
    <property type="protein sequence ID" value="MBB4948440.1"/>
    <property type="molecule type" value="Genomic_DNA"/>
</dbReference>
<dbReference type="PANTHER" id="PTHR36509">
    <property type="entry name" value="BLL3101 PROTEIN"/>
    <property type="match status" value="1"/>
</dbReference>
<evidence type="ECO:0008006" key="5">
    <source>
        <dbReference type="Google" id="ProtNLM"/>
    </source>
</evidence>
<comment type="caution">
    <text evidence="3">The sequence shown here is derived from an EMBL/GenBank/DDBJ whole genome shotgun (WGS) entry which is preliminary data.</text>
</comment>